<feature type="domain" description="Methyltransferase type 11" evidence="2">
    <location>
        <begin position="90"/>
        <end position="145"/>
    </location>
</feature>
<evidence type="ECO:0000259" key="2">
    <source>
        <dbReference type="Pfam" id="PF08241"/>
    </source>
</evidence>
<keyword evidence="4" id="KW-1185">Reference proteome</keyword>
<comment type="caution">
    <text evidence="3">The sequence shown here is derived from an EMBL/GenBank/DDBJ whole genome shotgun (WGS) entry which is preliminary data.</text>
</comment>
<dbReference type="EMBL" id="SHKP01000006">
    <property type="protein sequence ID" value="RZT97817.1"/>
    <property type="molecule type" value="Genomic_DNA"/>
</dbReference>
<feature type="region of interest" description="Disordered" evidence="1">
    <location>
        <begin position="265"/>
        <end position="291"/>
    </location>
</feature>
<accession>A0A4Q7VNR2</accession>
<dbReference type="GO" id="GO:0008757">
    <property type="term" value="F:S-adenosylmethionine-dependent methyltransferase activity"/>
    <property type="evidence" value="ECO:0007669"/>
    <property type="project" value="InterPro"/>
</dbReference>
<keyword evidence="3" id="KW-0808">Transferase</keyword>
<dbReference type="GO" id="GO:0032259">
    <property type="term" value="P:methylation"/>
    <property type="evidence" value="ECO:0007669"/>
    <property type="project" value="UniProtKB-KW"/>
</dbReference>
<keyword evidence="3" id="KW-0489">Methyltransferase</keyword>
<dbReference type="Gene3D" id="3.40.50.150">
    <property type="entry name" value="Vaccinia Virus protein VP39"/>
    <property type="match status" value="1"/>
</dbReference>
<dbReference type="SUPFAM" id="SSF53335">
    <property type="entry name" value="S-adenosyl-L-methionine-dependent methyltransferases"/>
    <property type="match status" value="1"/>
</dbReference>
<dbReference type="AlphaFoldDB" id="A0A4Q7VNR2"/>
<protein>
    <submittedName>
        <fullName evidence="3">Methyltransferase family protein</fullName>
    </submittedName>
</protein>
<reference evidence="3 4" key="1">
    <citation type="submission" date="2019-02" db="EMBL/GenBank/DDBJ databases">
        <title>Genomic Encyclopedia of Type Strains, Phase IV (KMG-IV): sequencing the most valuable type-strain genomes for metagenomic binning, comparative biology and taxonomic classification.</title>
        <authorList>
            <person name="Goeker M."/>
        </authorList>
    </citation>
    <scope>NUCLEOTIDE SEQUENCE [LARGE SCALE GENOMIC DNA]</scope>
    <source>
        <strain evidence="3 4">DSM 19570</strain>
    </source>
</reference>
<dbReference type="InterPro" id="IPR029063">
    <property type="entry name" value="SAM-dependent_MTases_sf"/>
</dbReference>
<dbReference type="Pfam" id="PF08241">
    <property type="entry name" value="Methyltransf_11"/>
    <property type="match status" value="1"/>
</dbReference>
<evidence type="ECO:0000313" key="3">
    <source>
        <dbReference type="EMBL" id="RZT97817.1"/>
    </source>
</evidence>
<dbReference type="CDD" id="cd02440">
    <property type="entry name" value="AdoMet_MTases"/>
    <property type="match status" value="1"/>
</dbReference>
<name>A0A4Q7VNR2_9BURK</name>
<evidence type="ECO:0000256" key="1">
    <source>
        <dbReference type="SAM" id="MobiDB-lite"/>
    </source>
</evidence>
<feature type="region of interest" description="Disordered" evidence="1">
    <location>
        <begin position="63"/>
        <end position="91"/>
    </location>
</feature>
<sequence>MPLWLQTPPGRYLLAWEQERIDAMVGDMFGFHAIQLGLPAIDGLRSNRMPHRWLVRAAGATGEAPPAADADADADADPTVPDASEEPSPLPPRVSAVQCDFAALPFASQSLDLVVLPHTLELSLDPHATLREVERVLVPDGRVVIVGFNPNSLWGLRQWLGRWTLRLALARGERALFLPSAGEFIAHRRLRDWLRLLSFEVESGGFGCYRPALRSQKWLDRWRWIEPAGDRWWPVFGAVYAVVAVKRVRGMRLISPAWKRAPAPRSAPAVATHRHHAQQGNDLNRITEETR</sequence>
<organism evidence="3 4">
    <name type="scientific">Rivibacter subsaxonicus</name>
    <dbReference type="NCBI Taxonomy" id="457575"/>
    <lineage>
        <taxon>Bacteria</taxon>
        <taxon>Pseudomonadati</taxon>
        <taxon>Pseudomonadota</taxon>
        <taxon>Betaproteobacteria</taxon>
        <taxon>Burkholderiales</taxon>
        <taxon>Rivibacter</taxon>
    </lineage>
</organism>
<dbReference type="Proteomes" id="UP000293671">
    <property type="component" value="Unassembled WGS sequence"/>
</dbReference>
<evidence type="ECO:0000313" key="4">
    <source>
        <dbReference type="Proteomes" id="UP000293671"/>
    </source>
</evidence>
<proteinExistence type="predicted"/>
<dbReference type="InterPro" id="IPR013216">
    <property type="entry name" value="Methyltransf_11"/>
</dbReference>
<gene>
    <name evidence="3" type="ORF">EV670_2216</name>
</gene>